<gene>
    <name evidence="4" type="ORF">DBY38_11490</name>
</gene>
<dbReference type="Pfam" id="PF21152">
    <property type="entry name" value="YgjK_N"/>
    <property type="match status" value="1"/>
</dbReference>
<dbReference type="Proteomes" id="UP000246114">
    <property type="component" value="Unassembled WGS sequence"/>
</dbReference>
<evidence type="ECO:0000259" key="3">
    <source>
        <dbReference type="Pfam" id="PF22422"/>
    </source>
</evidence>
<sequence length="795" mass="90850">MTLLFTNIGITKVLGEEKVPDIKDFKNILDVSGNPKIQLNDDYETNIDNPFSDMGAWHGYYLPKKDMKELYGGFPGPLIIGEEYPINLSNIFSKLTIINASNNTKYDLSKAKTSFDFYPGTLVQSYEFDDLVLNLRLIFATNRTALIKTDIENKGDKDLALNLQWSGSIFNKSPYYTSRDEAGNKSYDLNLTLEEEDNGVEVNFKNIRSTWGFFSTNETKFVSNHDRKTQTTINGDSYITKLVEEVKIGPKEHFKTYSTDTYAFTENELEKEEDKVEELLKNGDSYFTKNQERWQNYLANTFKDLDKTVDNKYRNAAVKSMITLTTNWRSAAGSFKHDGVIPSLSYKWFVGFWAWDSWKQAVATSHFDGELAKNNIRALFDYQIKEDDNVRPQDAGAIIDAVFYNKDEARGGDGGNWNERNSKPALAAWSVWNVYKATGDKEFLKEMYPKLVKYHDWWYSNRDHDGNCVAEYGGMVHDLNNSEEEIILAAAWESGMDNATRFDKEGQGEGDIRVKIFENKNKDGKIVGYSINQESVDLNAYLYAEKGFLKSMADELGYKKDSKRYDESAKKLKDYVNDNMYDKETGFYYDLQINEDGSQKKLLVNRGKGTEGWIPLWAKMAEKNQAEGVRKNMMNPDVFNTFVPLPTAAKDNPKFNPNKYWRGPVWLDQALYGVEALQNYGYYDDALELSKKLFDNAEGLTADGPIRENYNPETGKGLHTKNFSWSASSYYLMYRNTLTRDVTTSQASLGELNSEDKTIYSENNISTKILIGGVAILAIGGLFIYLNKKNKQSKI</sequence>
<dbReference type="InterPro" id="IPR048450">
    <property type="entry name" value="YgjK_N"/>
</dbReference>
<dbReference type="SUPFAM" id="SSF48208">
    <property type="entry name" value="Six-hairpin glycosidases"/>
    <property type="match status" value="1"/>
</dbReference>
<dbReference type="PANTHER" id="PTHR23403">
    <property type="entry name" value="TREHALASE"/>
    <property type="match status" value="1"/>
</dbReference>
<dbReference type="GO" id="GO:0004555">
    <property type="term" value="F:alpha,alpha-trehalase activity"/>
    <property type="evidence" value="ECO:0007669"/>
    <property type="project" value="InterPro"/>
</dbReference>
<comment type="caution">
    <text evidence="4">The sequence shown here is derived from an EMBL/GenBank/DDBJ whole genome shotgun (WGS) entry which is preliminary data.</text>
</comment>
<dbReference type="GO" id="GO:0005993">
    <property type="term" value="P:trehalose catabolic process"/>
    <property type="evidence" value="ECO:0007669"/>
    <property type="project" value="TreeGrafter"/>
</dbReference>
<dbReference type="Gene3D" id="2.70.98.50">
    <property type="entry name" value="putative glycoside hydrolase family protein from bacillus halodurans"/>
    <property type="match status" value="1"/>
</dbReference>
<keyword evidence="1" id="KW-0812">Transmembrane</keyword>
<evidence type="ECO:0000259" key="2">
    <source>
        <dbReference type="Pfam" id="PF21152"/>
    </source>
</evidence>
<dbReference type="InterPro" id="IPR054491">
    <property type="entry name" value="MGH1-like_GH"/>
</dbReference>
<keyword evidence="1" id="KW-0472">Membrane</keyword>
<name>A0A316M0S2_9CLOT</name>
<dbReference type="InterPro" id="IPR001661">
    <property type="entry name" value="Glyco_hydro_37"/>
</dbReference>
<dbReference type="AlphaFoldDB" id="A0A316M0S2"/>
<dbReference type="Gene3D" id="1.50.10.10">
    <property type="match status" value="1"/>
</dbReference>
<accession>A0A316M0S2</accession>
<keyword evidence="1" id="KW-1133">Transmembrane helix</keyword>
<evidence type="ECO:0000313" key="5">
    <source>
        <dbReference type="Proteomes" id="UP000246114"/>
    </source>
</evidence>
<dbReference type="PANTHER" id="PTHR23403:SF1">
    <property type="entry name" value="TREHALASE"/>
    <property type="match status" value="1"/>
</dbReference>
<dbReference type="EMBL" id="QAMZ01000051">
    <property type="protein sequence ID" value="PWL52192.1"/>
    <property type="molecule type" value="Genomic_DNA"/>
</dbReference>
<dbReference type="InterPro" id="IPR012341">
    <property type="entry name" value="6hp_glycosidase-like_sf"/>
</dbReference>
<organism evidence="4 5">
    <name type="scientific">Clostridium cadaveris</name>
    <dbReference type="NCBI Taxonomy" id="1529"/>
    <lineage>
        <taxon>Bacteria</taxon>
        <taxon>Bacillati</taxon>
        <taxon>Bacillota</taxon>
        <taxon>Clostridia</taxon>
        <taxon>Eubacteriales</taxon>
        <taxon>Clostridiaceae</taxon>
        <taxon>Clostridium</taxon>
    </lineage>
</organism>
<feature type="domain" description="Mannosylglycerate hydrolase MGH1-like glycoside hydrolase" evidence="3">
    <location>
        <begin position="353"/>
        <end position="726"/>
    </location>
</feature>
<evidence type="ECO:0000313" key="4">
    <source>
        <dbReference type="EMBL" id="PWL52192.1"/>
    </source>
</evidence>
<reference evidence="4 5" key="1">
    <citation type="submission" date="2018-03" db="EMBL/GenBank/DDBJ databases">
        <title>The uncultured portion of the human microbiome is neutrally assembled.</title>
        <authorList>
            <person name="Jeraldo P."/>
            <person name="Boardman L."/>
            <person name="White B.A."/>
            <person name="Nelson H."/>
            <person name="Goldenfeld N."/>
            <person name="Chia N."/>
        </authorList>
    </citation>
    <scope>NUCLEOTIDE SEQUENCE [LARGE SCALE GENOMIC DNA]</scope>
    <source>
        <strain evidence="4">CIM:MAG 903</strain>
    </source>
</reference>
<proteinExistence type="predicted"/>
<dbReference type="Pfam" id="PF22422">
    <property type="entry name" value="MGH1-like_GH"/>
    <property type="match status" value="1"/>
</dbReference>
<evidence type="ECO:0000256" key="1">
    <source>
        <dbReference type="SAM" id="Phobius"/>
    </source>
</evidence>
<protein>
    <submittedName>
        <fullName evidence="4">Uncharacterized protein</fullName>
    </submittedName>
</protein>
<feature type="domain" description="Glucosidase YgjK N-terminal" evidence="2">
    <location>
        <begin position="32"/>
        <end position="295"/>
    </location>
</feature>
<feature type="transmembrane region" description="Helical" evidence="1">
    <location>
        <begin position="769"/>
        <end position="786"/>
    </location>
</feature>
<dbReference type="InterPro" id="IPR008928">
    <property type="entry name" value="6-hairpin_glycosidase_sf"/>
</dbReference>
<dbReference type="Gene3D" id="1.10.287.100">
    <property type="match status" value="1"/>
</dbReference>